<keyword evidence="1" id="KW-0812">Transmembrane</keyword>
<feature type="transmembrane region" description="Helical" evidence="1">
    <location>
        <begin position="181"/>
        <end position="202"/>
    </location>
</feature>
<comment type="caution">
    <text evidence="2">The sequence shown here is derived from an EMBL/GenBank/DDBJ whole genome shotgun (WGS) entry which is preliminary data.</text>
</comment>
<organism evidence="2 3">
    <name type="scientific">Sulfobacillus benefaciens</name>
    <dbReference type="NCBI Taxonomy" id="453960"/>
    <lineage>
        <taxon>Bacteria</taxon>
        <taxon>Bacillati</taxon>
        <taxon>Bacillota</taxon>
        <taxon>Clostridia</taxon>
        <taxon>Eubacteriales</taxon>
        <taxon>Clostridiales Family XVII. Incertae Sedis</taxon>
        <taxon>Sulfobacillus</taxon>
    </lineage>
</organism>
<feature type="transmembrane region" description="Helical" evidence="1">
    <location>
        <begin position="120"/>
        <end position="137"/>
    </location>
</feature>
<sequence>MACGLLPIFLIQAWRETGHWRFGRLLSAVAAEGVVILGQSLLNPSQRLTSLKYLLYRPVNIASTPGVLARWLGDHHLVFSYGAVNVLGALPMDLATGIFLLGALLGLGILWLLAKGKITLTGASILAVGLLLVAMKVSSPQYLIWWAPLLALRRGTPILPFAFALTMLAYPLEAMMGLESLNLPTLTMVFLLLILGLVQLFLHRDPDVKSLSQDLSI</sequence>
<dbReference type="EMBL" id="PXYW01000088">
    <property type="protein sequence ID" value="PSR29573.1"/>
    <property type="molecule type" value="Genomic_DNA"/>
</dbReference>
<evidence type="ECO:0000313" key="2">
    <source>
        <dbReference type="EMBL" id="PSR29573.1"/>
    </source>
</evidence>
<dbReference type="Proteomes" id="UP000242972">
    <property type="component" value="Unassembled WGS sequence"/>
</dbReference>
<protein>
    <submittedName>
        <fullName evidence="2">Uncharacterized protein</fullName>
    </submittedName>
</protein>
<feature type="transmembrane region" description="Helical" evidence="1">
    <location>
        <begin position="143"/>
        <end position="169"/>
    </location>
</feature>
<accession>A0A2T2X4Y8</accession>
<evidence type="ECO:0000313" key="3">
    <source>
        <dbReference type="Proteomes" id="UP000242972"/>
    </source>
</evidence>
<evidence type="ECO:0000256" key="1">
    <source>
        <dbReference type="SAM" id="Phobius"/>
    </source>
</evidence>
<name>A0A2T2X4Y8_9FIRM</name>
<keyword evidence="1" id="KW-0472">Membrane</keyword>
<reference evidence="2 3" key="1">
    <citation type="journal article" date="2014" name="BMC Genomics">
        <title>Comparison of environmental and isolate Sulfobacillus genomes reveals diverse carbon, sulfur, nitrogen, and hydrogen metabolisms.</title>
        <authorList>
            <person name="Justice N.B."/>
            <person name="Norman A."/>
            <person name="Brown C.T."/>
            <person name="Singh A."/>
            <person name="Thomas B.C."/>
            <person name="Banfield J.F."/>
        </authorList>
    </citation>
    <scope>NUCLEOTIDE SEQUENCE [LARGE SCALE GENOMIC DNA]</scope>
    <source>
        <strain evidence="2">AMDSBA4</strain>
    </source>
</reference>
<proteinExistence type="predicted"/>
<gene>
    <name evidence="2" type="ORF">C7B46_18580</name>
</gene>
<feature type="transmembrane region" description="Helical" evidence="1">
    <location>
        <begin position="92"/>
        <end position="113"/>
    </location>
</feature>
<dbReference type="AlphaFoldDB" id="A0A2T2X4Y8"/>
<keyword evidence="1" id="KW-1133">Transmembrane helix</keyword>